<accession>A0AAN9JTC3</accession>
<dbReference type="Proteomes" id="UP001359559">
    <property type="component" value="Unassembled WGS sequence"/>
</dbReference>
<comment type="function">
    <text evidence="1">Involved in auxin transport. Regulator of the auxin signaling pathway.</text>
</comment>
<keyword evidence="6" id="KW-0472">Membrane</keyword>
<keyword evidence="5" id="KW-1003">Cell membrane</keyword>
<dbReference type="GO" id="GO:0005886">
    <property type="term" value="C:plasma membrane"/>
    <property type="evidence" value="ECO:0007669"/>
    <property type="project" value="UniProtKB-SubCell"/>
</dbReference>
<protein>
    <submittedName>
        <fullName evidence="9">Uncharacterized protein</fullName>
    </submittedName>
</protein>
<evidence type="ECO:0000256" key="6">
    <source>
        <dbReference type="ARBA" id="ARBA00023136"/>
    </source>
</evidence>
<dbReference type="EMBL" id="JAYKXN010000003">
    <property type="protein sequence ID" value="KAK7303986.1"/>
    <property type="molecule type" value="Genomic_DNA"/>
</dbReference>
<evidence type="ECO:0000256" key="2">
    <source>
        <dbReference type="ARBA" id="ARBA00004236"/>
    </source>
</evidence>
<evidence type="ECO:0000256" key="5">
    <source>
        <dbReference type="ARBA" id="ARBA00022475"/>
    </source>
</evidence>
<feature type="compositionally biased region" description="Basic and acidic residues" evidence="8">
    <location>
        <begin position="132"/>
        <end position="147"/>
    </location>
</feature>
<organism evidence="9 10">
    <name type="scientific">Clitoria ternatea</name>
    <name type="common">Butterfly pea</name>
    <dbReference type="NCBI Taxonomy" id="43366"/>
    <lineage>
        <taxon>Eukaryota</taxon>
        <taxon>Viridiplantae</taxon>
        <taxon>Streptophyta</taxon>
        <taxon>Embryophyta</taxon>
        <taxon>Tracheophyta</taxon>
        <taxon>Spermatophyta</taxon>
        <taxon>Magnoliopsida</taxon>
        <taxon>eudicotyledons</taxon>
        <taxon>Gunneridae</taxon>
        <taxon>Pentapetalae</taxon>
        <taxon>rosids</taxon>
        <taxon>fabids</taxon>
        <taxon>Fabales</taxon>
        <taxon>Fabaceae</taxon>
        <taxon>Papilionoideae</taxon>
        <taxon>50 kb inversion clade</taxon>
        <taxon>NPAAA clade</taxon>
        <taxon>indigoferoid/millettioid clade</taxon>
        <taxon>Phaseoleae</taxon>
        <taxon>Clitoria</taxon>
    </lineage>
</organism>
<sequence length="365" mass="41169">MERSIREESIYPQRKRTPSFSSTLLDAIYHSIHESKSNLDDERQLGQFPTSPKQNNNIFNYNNYNPETEHKSCNKMKMNLHRAVMIEDWIENQSSHNSSKSSFSCCSSHSSSSSSGAMFSSLETGRTHKPKPKTEKQQLQKPKREGGFARTKLRALKIYGESLNRKVKQPISPGSRIATFLGYIFNSAGNVKKPKMCDVGAVEDVTLEHTSKSPCISSSESSISRRSCMSKTNKPSNGTNKRTVRFYPVSVIHRYTHENDPSLLPLPSSVRKMTRACSVKEGKKTSVVKENGKFIKGYQNSSNKFGFRGFYDDDSDDDDDNVSYSSSDLFELDHLLVGGRYQEELPVYETTNLETNKAIANGLHL</sequence>
<reference evidence="9 10" key="1">
    <citation type="submission" date="2024-01" db="EMBL/GenBank/DDBJ databases">
        <title>The genomes of 5 underutilized Papilionoideae crops provide insights into root nodulation and disease resistance.</title>
        <authorList>
            <person name="Yuan L."/>
        </authorList>
    </citation>
    <scope>NUCLEOTIDE SEQUENCE [LARGE SCALE GENOMIC DNA]</scope>
    <source>
        <strain evidence="9">LY-2023</strain>
        <tissue evidence="9">Leaf</tissue>
    </source>
</reference>
<dbReference type="GO" id="GO:0009734">
    <property type="term" value="P:auxin-activated signaling pathway"/>
    <property type="evidence" value="ECO:0007669"/>
    <property type="project" value="UniProtKB-KW"/>
</dbReference>
<evidence type="ECO:0000313" key="9">
    <source>
        <dbReference type="EMBL" id="KAK7303986.1"/>
    </source>
</evidence>
<comment type="caution">
    <text evidence="9">The sequence shown here is derived from an EMBL/GenBank/DDBJ whole genome shotgun (WGS) entry which is preliminary data.</text>
</comment>
<comment type="subcellular location">
    <subcellularLocation>
        <location evidence="2">Cell membrane</location>
    </subcellularLocation>
</comment>
<evidence type="ECO:0000256" key="7">
    <source>
        <dbReference type="ARBA" id="ARBA00023294"/>
    </source>
</evidence>
<evidence type="ECO:0000313" key="10">
    <source>
        <dbReference type="Proteomes" id="UP001359559"/>
    </source>
</evidence>
<dbReference type="PANTHER" id="PTHR33541">
    <property type="entry name" value="PROTEIN BIG GRAIN 1-LIKE A-RELATED"/>
    <property type="match status" value="1"/>
</dbReference>
<feature type="region of interest" description="Disordered" evidence="8">
    <location>
        <begin position="116"/>
        <end position="147"/>
    </location>
</feature>
<dbReference type="AlphaFoldDB" id="A0AAN9JTC3"/>
<evidence type="ECO:0000256" key="1">
    <source>
        <dbReference type="ARBA" id="ARBA00002281"/>
    </source>
</evidence>
<dbReference type="PANTHER" id="PTHR33541:SF31">
    <property type="entry name" value="PROTEIN BIG GRAIN 1-LIKE A"/>
    <property type="match status" value="1"/>
</dbReference>
<keyword evidence="7" id="KW-0927">Auxin signaling pathway</keyword>
<comment type="similarity">
    <text evidence="3">Belongs to the BIG GRAIN 1 (BG1) plant protein family.</text>
</comment>
<evidence type="ECO:0000256" key="8">
    <source>
        <dbReference type="SAM" id="MobiDB-lite"/>
    </source>
</evidence>
<feature type="region of interest" description="Disordered" evidence="8">
    <location>
        <begin position="35"/>
        <end position="63"/>
    </location>
</feature>
<dbReference type="InterPro" id="IPR039621">
    <property type="entry name" value="BG1-like"/>
</dbReference>
<keyword evidence="10" id="KW-1185">Reference proteome</keyword>
<proteinExistence type="inferred from homology"/>
<feature type="compositionally biased region" description="Basic and acidic residues" evidence="8">
    <location>
        <begin position="35"/>
        <end position="44"/>
    </location>
</feature>
<evidence type="ECO:0000256" key="3">
    <source>
        <dbReference type="ARBA" id="ARBA00010067"/>
    </source>
</evidence>
<gene>
    <name evidence="9" type="ORF">RJT34_14949</name>
</gene>
<name>A0AAN9JTC3_CLITE</name>
<evidence type="ECO:0000256" key="4">
    <source>
        <dbReference type="ARBA" id="ARBA00022448"/>
    </source>
</evidence>
<keyword evidence="4" id="KW-0813">Transport</keyword>